<comment type="subcellular location">
    <subcellularLocation>
        <location evidence="1">Secreted</location>
    </subcellularLocation>
</comment>
<feature type="domain" description="Fibrinogen C-terminal" evidence="8">
    <location>
        <begin position="42"/>
        <end position="241"/>
    </location>
</feature>
<keyword evidence="10" id="KW-1185">Reference proteome</keyword>
<keyword evidence="2" id="KW-0964">Secreted</keyword>
<evidence type="ECO:0000256" key="6">
    <source>
        <dbReference type="ARBA" id="ARBA00023119"/>
    </source>
</evidence>
<keyword evidence="3" id="KW-0399">Innate immunity</keyword>
<protein>
    <recommendedName>
        <fullName evidence="8">Fibrinogen C-terminal domain-containing protein</fullName>
    </recommendedName>
</protein>
<accession>A0AAV6ZIN6</accession>
<dbReference type="GO" id="GO:0005615">
    <property type="term" value="C:extracellular space"/>
    <property type="evidence" value="ECO:0007669"/>
    <property type="project" value="TreeGrafter"/>
</dbReference>
<evidence type="ECO:0000313" key="10">
    <source>
        <dbReference type="Proteomes" id="UP000824782"/>
    </source>
</evidence>
<organism evidence="9 10">
    <name type="scientific">Engystomops pustulosus</name>
    <name type="common">Tungara frog</name>
    <name type="synonym">Physalaemus pustulosus</name>
    <dbReference type="NCBI Taxonomy" id="76066"/>
    <lineage>
        <taxon>Eukaryota</taxon>
        <taxon>Metazoa</taxon>
        <taxon>Chordata</taxon>
        <taxon>Craniata</taxon>
        <taxon>Vertebrata</taxon>
        <taxon>Euteleostomi</taxon>
        <taxon>Amphibia</taxon>
        <taxon>Batrachia</taxon>
        <taxon>Anura</taxon>
        <taxon>Neobatrachia</taxon>
        <taxon>Hyloidea</taxon>
        <taxon>Leptodactylidae</taxon>
        <taxon>Leiuperinae</taxon>
        <taxon>Engystomops</taxon>
    </lineage>
</organism>
<keyword evidence="5" id="KW-0391">Immunity</keyword>
<evidence type="ECO:0000256" key="7">
    <source>
        <dbReference type="ARBA" id="ARBA00023180"/>
    </source>
</evidence>
<dbReference type="GO" id="GO:0003823">
    <property type="term" value="F:antigen binding"/>
    <property type="evidence" value="ECO:0007669"/>
    <property type="project" value="TreeGrafter"/>
</dbReference>
<sequence length="241" mass="27316">MSDILRVSGLQCAKGDKGEHGEPGNKENRVTFGAHIFYFNFSLCLTAARNCKSVLEKGFTLSDWYIIYPDGKQPLRVLCDMHTDGGGWILCNLLFVDLTERYDGSVDFLQDWESYKKGFGNRLSEFGLGNDNNKIKFISSFKVMERVEIQAVCSGAVTGDSLSYHNGKMFSTPDQDNDPDPTNCANVYKGTWWHNKCHFSNLNGLYLPGKHDTLANGINWQAGKGYNYSYRRSEMKIRRVK</sequence>
<dbReference type="GO" id="GO:0001867">
    <property type="term" value="P:complement activation, lectin pathway"/>
    <property type="evidence" value="ECO:0007669"/>
    <property type="project" value="TreeGrafter"/>
</dbReference>
<dbReference type="InterPro" id="IPR036056">
    <property type="entry name" value="Fibrinogen-like_C"/>
</dbReference>
<name>A0AAV6ZIN6_ENGPU</name>
<dbReference type="InterPro" id="IPR050373">
    <property type="entry name" value="Fibrinogen_C-term_domain"/>
</dbReference>
<dbReference type="PANTHER" id="PTHR19143:SF433">
    <property type="entry name" value="FICOLIN-2"/>
    <property type="match status" value="1"/>
</dbReference>
<dbReference type="CDD" id="cd00087">
    <property type="entry name" value="FReD"/>
    <property type="match status" value="1"/>
</dbReference>
<evidence type="ECO:0000256" key="3">
    <source>
        <dbReference type="ARBA" id="ARBA00022588"/>
    </source>
</evidence>
<dbReference type="PANTHER" id="PTHR19143">
    <property type="entry name" value="FIBRINOGEN/TENASCIN/ANGIOPOEITIN"/>
    <property type="match status" value="1"/>
</dbReference>
<dbReference type="AlphaFoldDB" id="A0AAV6ZIN6"/>
<dbReference type="InterPro" id="IPR014716">
    <property type="entry name" value="Fibrinogen_a/b/g_C_1"/>
</dbReference>
<gene>
    <name evidence="9" type="ORF">GDO81_023083</name>
</gene>
<evidence type="ECO:0000256" key="5">
    <source>
        <dbReference type="ARBA" id="ARBA00022859"/>
    </source>
</evidence>
<dbReference type="GO" id="GO:0097367">
    <property type="term" value="F:carbohydrate derivative binding"/>
    <property type="evidence" value="ECO:0007669"/>
    <property type="project" value="TreeGrafter"/>
</dbReference>
<dbReference type="EMBL" id="WNYA01000267">
    <property type="protein sequence ID" value="KAG8549022.1"/>
    <property type="molecule type" value="Genomic_DNA"/>
</dbReference>
<evidence type="ECO:0000256" key="2">
    <source>
        <dbReference type="ARBA" id="ARBA00022525"/>
    </source>
</evidence>
<dbReference type="Gene3D" id="3.90.215.10">
    <property type="entry name" value="Gamma Fibrinogen, chain A, domain 1"/>
    <property type="match status" value="2"/>
</dbReference>
<keyword evidence="6" id="KW-0176">Collagen</keyword>
<evidence type="ECO:0000313" key="9">
    <source>
        <dbReference type="EMBL" id="KAG8549022.1"/>
    </source>
</evidence>
<dbReference type="SMART" id="SM00186">
    <property type="entry name" value="FBG"/>
    <property type="match status" value="1"/>
</dbReference>
<keyword evidence="7" id="KW-0325">Glycoprotein</keyword>
<reference evidence="9" key="1">
    <citation type="thesis" date="2020" institute="ProQuest LLC" country="789 East Eisenhower Parkway, Ann Arbor, MI, USA">
        <title>Comparative Genomics and Chromosome Evolution.</title>
        <authorList>
            <person name="Mudd A.B."/>
        </authorList>
    </citation>
    <scope>NUCLEOTIDE SEQUENCE</scope>
    <source>
        <strain evidence="9">237g6f4</strain>
        <tissue evidence="9">Blood</tissue>
    </source>
</reference>
<dbReference type="GO" id="GO:0005581">
    <property type="term" value="C:collagen trimer"/>
    <property type="evidence" value="ECO:0007669"/>
    <property type="project" value="UniProtKB-KW"/>
</dbReference>
<evidence type="ECO:0000256" key="1">
    <source>
        <dbReference type="ARBA" id="ARBA00004613"/>
    </source>
</evidence>
<dbReference type="Pfam" id="PF00147">
    <property type="entry name" value="Fibrinogen_C"/>
    <property type="match status" value="2"/>
</dbReference>
<dbReference type="SUPFAM" id="SSF56496">
    <property type="entry name" value="Fibrinogen C-terminal domain-like"/>
    <property type="match status" value="1"/>
</dbReference>
<dbReference type="GO" id="GO:0005102">
    <property type="term" value="F:signaling receptor binding"/>
    <property type="evidence" value="ECO:0007669"/>
    <property type="project" value="TreeGrafter"/>
</dbReference>
<dbReference type="PROSITE" id="PS51406">
    <property type="entry name" value="FIBRINOGEN_C_2"/>
    <property type="match status" value="1"/>
</dbReference>
<comment type="caution">
    <text evidence="9">The sequence shown here is derived from an EMBL/GenBank/DDBJ whole genome shotgun (WGS) entry which is preliminary data.</text>
</comment>
<keyword evidence="4" id="KW-0732">Signal</keyword>
<dbReference type="Proteomes" id="UP000824782">
    <property type="component" value="Unassembled WGS sequence"/>
</dbReference>
<dbReference type="InterPro" id="IPR002181">
    <property type="entry name" value="Fibrinogen_a/b/g_C_dom"/>
</dbReference>
<evidence type="ECO:0000259" key="8">
    <source>
        <dbReference type="PROSITE" id="PS51406"/>
    </source>
</evidence>
<proteinExistence type="predicted"/>
<dbReference type="NCBIfam" id="NF040941">
    <property type="entry name" value="GGGWT_bact"/>
    <property type="match status" value="1"/>
</dbReference>
<evidence type="ECO:0000256" key="4">
    <source>
        <dbReference type="ARBA" id="ARBA00022729"/>
    </source>
</evidence>